<feature type="coiled-coil region" evidence="1">
    <location>
        <begin position="61"/>
        <end position="88"/>
    </location>
</feature>
<sequence>MLRYFTLSVMTHLFIYKEATMKRTVVVCALLPLVIGIAQAAPQPCDTVSLCNSAGTAAYQAGRYEEAAEAFERQLRRAEQTQDSAARELALNNLVVTSLRLQQSGQARAWLNLALNDGMHGTATRHNLRSVSAALDYQALGASLEGRYLRYAGAAVWSSLDISRQPDGSYRAHFSPLRAGAKVEEYGPAAIGELQGALQGEKAYYQLTAADLPQGCAVELFHEGLDIRVLEVFDPQCQQYGGAGISVAGNYLKVSADPQQQAR</sequence>
<evidence type="ECO:0000313" key="4">
    <source>
        <dbReference type="Proteomes" id="UP000243378"/>
    </source>
</evidence>
<evidence type="ECO:0000256" key="2">
    <source>
        <dbReference type="SAM" id="SignalP"/>
    </source>
</evidence>
<proteinExistence type="predicted"/>
<dbReference type="InterPro" id="IPR011990">
    <property type="entry name" value="TPR-like_helical_dom_sf"/>
</dbReference>
<dbReference type="EMBL" id="FNBM01000011">
    <property type="protein sequence ID" value="SDG45693.1"/>
    <property type="molecule type" value="Genomic_DNA"/>
</dbReference>
<dbReference type="AlphaFoldDB" id="A0A1G7UDY9"/>
<evidence type="ECO:0000256" key="1">
    <source>
        <dbReference type="SAM" id="Coils"/>
    </source>
</evidence>
<keyword evidence="2" id="KW-0732">Signal</keyword>
<reference evidence="3 4" key="1">
    <citation type="submission" date="2016-10" db="EMBL/GenBank/DDBJ databases">
        <authorList>
            <person name="de Groot N.N."/>
        </authorList>
    </citation>
    <scope>NUCLEOTIDE SEQUENCE [LARGE SCALE GENOMIC DNA]</scope>
    <source>
        <strain evidence="3 4">LMG 25475</strain>
    </source>
</reference>
<gene>
    <name evidence="3" type="ORF">SAMN05216381_4060</name>
</gene>
<dbReference type="SUPFAM" id="SSF48452">
    <property type="entry name" value="TPR-like"/>
    <property type="match status" value="1"/>
</dbReference>
<evidence type="ECO:0008006" key="5">
    <source>
        <dbReference type="Google" id="ProtNLM"/>
    </source>
</evidence>
<keyword evidence="1" id="KW-0175">Coiled coil</keyword>
<feature type="chain" id="PRO_5017473248" description="Tetratricopeptide repeat-containing protein" evidence="2">
    <location>
        <begin position="41"/>
        <end position="263"/>
    </location>
</feature>
<name>A0A1G7UDY9_9GAMM</name>
<dbReference type="Gene3D" id="1.25.40.10">
    <property type="entry name" value="Tetratricopeptide repeat domain"/>
    <property type="match status" value="1"/>
</dbReference>
<accession>A0A1G7UDY9</accession>
<protein>
    <recommendedName>
        <fullName evidence="5">Tetratricopeptide repeat-containing protein</fullName>
    </recommendedName>
</protein>
<dbReference type="Proteomes" id="UP000243378">
    <property type="component" value="Unassembled WGS sequence"/>
</dbReference>
<feature type="signal peptide" evidence="2">
    <location>
        <begin position="1"/>
        <end position="40"/>
    </location>
</feature>
<evidence type="ECO:0000313" key="3">
    <source>
        <dbReference type="EMBL" id="SDG45693.1"/>
    </source>
</evidence>
<organism evidence="3 4">
    <name type="scientific">Phytopseudomonas seleniipraecipitans</name>
    <dbReference type="NCBI Taxonomy" id="640205"/>
    <lineage>
        <taxon>Bacteria</taxon>
        <taxon>Pseudomonadati</taxon>
        <taxon>Pseudomonadota</taxon>
        <taxon>Gammaproteobacteria</taxon>
        <taxon>Pseudomonadales</taxon>
        <taxon>Pseudomonadaceae</taxon>
        <taxon>Phytopseudomonas</taxon>
    </lineage>
</organism>